<proteinExistence type="predicted"/>
<comment type="caution">
    <text evidence="2">The sequence shown here is derived from an EMBL/GenBank/DDBJ whole genome shotgun (WGS) entry which is preliminary data.</text>
</comment>
<evidence type="ECO:0000313" key="2">
    <source>
        <dbReference type="EMBL" id="MEN3748211.1"/>
    </source>
</evidence>
<feature type="signal peptide" evidence="1">
    <location>
        <begin position="1"/>
        <end position="23"/>
    </location>
</feature>
<evidence type="ECO:0000313" key="3">
    <source>
        <dbReference type="Proteomes" id="UP001427805"/>
    </source>
</evidence>
<dbReference type="PROSITE" id="PS51257">
    <property type="entry name" value="PROKAR_LIPOPROTEIN"/>
    <property type="match status" value="1"/>
</dbReference>
<reference evidence="2 3" key="1">
    <citation type="submission" date="2024-05" db="EMBL/GenBank/DDBJ databases">
        <title>Sphingomonas sp. HF-S3 16S ribosomal RNA gene Genome sequencing and assembly.</title>
        <authorList>
            <person name="Lee H."/>
        </authorList>
    </citation>
    <scope>NUCLEOTIDE SEQUENCE [LARGE SCALE GENOMIC DNA]</scope>
    <source>
        <strain evidence="2 3">HF-S3</strain>
    </source>
</reference>
<accession>A0ABV0BC82</accession>
<name>A0ABV0BC82_9SPHN</name>
<dbReference type="EMBL" id="JBDIZK010000007">
    <property type="protein sequence ID" value="MEN3748211.1"/>
    <property type="molecule type" value="Genomic_DNA"/>
</dbReference>
<protein>
    <submittedName>
        <fullName evidence="2">Uncharacterized protein</fullName>
    </submittedName>
</protein>
<sequence length="63" mass="6424">MIRARILLPVAPFLLLAACQSDSDPVAGGVTRGEARQLDEAAAATDINAAASDADGENATEIE</sequence>
<feature type="chain" id="PRO_5045177552" evidence="1">
    <location>
        <begin position="24"/>
        <end position="63"/>
    </location>
</feature>
<keyword evidence="3" id="KW-1185">Reference proteome</keyword>
<evidence type="ECO:0000256" key="1">
    <source>
        <dbReference type="SAM" id="SignalP"/>
    </source>
</evidence>
<gene>
    <name evidence="2" type="ORF">TPR58_13630</name>
</gene>
<dbReference type="Proteomes" id="UP001427805">
    <property type="component" value="Unassembled WGS sequence"/>
</dbReference>
<keyword evidence="1" id="KW-0732">Signal</keyword>
<dbReference type="RefSeq" id="WP_346247222.1">
    <property type="nucleotide sequence ID" value="NZ_JBDIZK010000007.1"/>
</dbReference>
<organism evidence="2 3">
    <name type="scientific">Sphingomonas rustica</name>
    <dbReference type="NCBI Taxonomy" id="3103142"/>
    <lineage>
        <taxon>Bacteria</taxon>
        <taxon>Pseudomonadati</taxon>
        <taxon>Pseudomonadota</taxon>
        <taxon>Alphaproteobacteria</taxon>
        <taxon>Sphingomonadales</taxon>
        <taxon>Sphingomonadaceae</taxon>
        <taxon>Sphingomonas</taxon>
    </lineage>
</organism>